<dbReference type="InterPro" id="IPR021109">
    <property type="entry name" value="Peptidase_aspartic_dom_sf"/>
</dbReference>
<dbReference type="InterPro" id="IPR001969">
    <property type="entry name" value="Aspartic_peptidase_AS"/>
</dbReference>
<name>A0ABP0B3V8_9PEZI</name>
<keyword evidence="7" id="KW-1185">Reference proteome</keyword>
<evidence type="ECO:0000313" key="6">
    <source>
        <dbReference type="EMBL" id="CAK7213936.1"/>
    </source>
</evidence>
<sequence length="499" mass="51955">MPSLLSATLLASAATSALAAGHISYPIKHRAVAGAQEGLQRRTASYAGALLTNHSYTSYLIDLEIGTPPQTISLQVDTGSSNMWMNVNCDNAADVEFCKVQPQFNADDSSTWKPLNETLTLTYGSGNVTINQGADVVRIPAAEGGSTITISSLQFGVIEQSYSVSNGLIGVSFGELGEVTEFPNIIDQLALSNLTNGRVFSLALGNLTNVQAADGVLIFGGIDTKKFVGDLVPLPNLPVQKTDPFPIPRYWVNMDSISINGTEVVPGHDNLTTTNTPITSPQVFSDINGPVILDSGTSFLQLPTTFMESIAKAMGGTVYDDTVIVDCAWQLSPGSLQFVFGESNTDYVVIDVPLGSIVLGDSGSCGLGVQSSDGDNMIMGDILLRQAYCLFDQDKEYIYMAPFADCGSAEETLPQLADGEFFNYTGQCQTSGFVEELAAISSAAVLATASPTATTNGGSTAATSGVASSGTAAAKSSAGRSFAASAALLVAGFAVSLLI</sequence>
<dbReference type="Proteomes" id="UP001642405">
    <property type="component" value="Unassembled WGS sequence"/>
</dbReference>
<dbReference type="Pfam" id="PF00026">
    <property type="entry name" value="Asp"/>
    <property type="match status" value="1"/>
</dbReference>
<accession>A0ABP0B3V8</accession>
<dbReference type="EMBL" id="CAWUHB010000007">
    <property type="protein sequence ID" value="CAK7213936.1"/>
    <property type="molecule type" value="Genomic_DNA"/>
</dbReference>
<keyword evidence="3" id="KW-0378">Hydrolase</keyword>
<feature type="domain" description="Peptidase A1" evidence="5">
    <location>
        <begin position="59"/>
        <end position="401"/>
    </location>
</feature>
<dbReference type="PRINTS" id="PR00792">
    <property type="entry name" value="PEPSIN"/>
</dbReference>
<feature type="signal peptide" evidence="4">
    <location>
        <begin position="1"/>
        <end position="19"/>
    </location>
</feature>
<dbReference type="SUPFAM" id="SSF50630">
    <property type="entry name" value="Acid proteases"/>
    <property type="match status" value="1"/>
</dbReference>
<comment type="caution">
    <text evidence="6">The sequence shown here is derived from an EMBL/GenBank/DDBJ whole genome shotgun (WGS) entry which is preliminary data.</text>
</comment>
<dbReference type="PANTHER" id="PTHR47966:SF65">
    <property type="entry name" value="ASPARTIC-TYPE ENDOPEPTIDASE"/>
    <property type="match status" value="1"/>
</dbReference>
<keyword evidence="4" id="KW-0732">Signal</keyword>
<organism evidence="6 7">
    <name type="scientific">Sporothrix curviconia</name>
    <dbReference type="NCBI Taxonomy" id="1260050"/>
    <lineage>
        <taxon>Eukaryota</taxon>
        <taxon>Fungi</taxon>
        <taxon>Dikarya</taxon>
        <taxon>Ascomycota</taxon>
        <taxon>Pezizomycotina</taxon>
        <taxon>Sordariomycetes</taxon>
        <taxon>Sordariomycetidae</taxon>
        <taxon>Ophiostomatales</taxon>
        <taxon>Ophiostomataceae</taxon>
        <taxon>Sporothrix</taxon>
    </lineage>
</organism>
<evidence type="ECO:0000256" key="4">
    <source>
        <dbReference type="SAM" id="SignalP"/>
    </source>
</evidence>
<evidence type="ECO:0000256" key="1">
    <source>
        <dbReference type="ARBA" id="ARBA00007447"/>
    </source>
</evidence>
<evidence type="ECO:0000256" key="2">
    <source>
        <dbReference type="ARBA" id="ARBA00022750"/>
    </source>
</evidence>
<reference evidence="6 7" key="1">
    <citation type="submission" date="2024-01" db="EMBL/GenBank/DDBJ databases">
        <authorList>
            <person name="Allen C."/>
            <person name="Tagirdzhanova G."/>
        </authorList>
    </citation>
    <scope>NUCLEOTIDE SEQUENCE [LARGE SCALE GENOMIC DNA]</scope>
</reference>
<proteinExistence type="inferred from homology"/>
<dbReference type="PANTHER" id="PTHR47966">
    <property type="entry name" value="BETA-SITE APP-CLEAVING ENZYME, ISOFORM A-RELATED"/>
    <property type="match status" value="1"/>
</dbReference>
<dbReference type="PROSITE" id="PS51767">
    <property type="entry name" value="PEPTIDASE_A1"/>
    <property type="match status" value="1"/>
</dbReference>
<dbReference type="InterPro" id="IPR001461">
    <property type="entry name" value="Aspartic_peptidase_A1"/>
</dbReference>
<dbReference type="Gene3D" id="2.40.70.10">
    <property type="entry name" value="Acid Proteases"/>
    <property type="match status" value="2"/>
</dbReference>
<feature type="chain" id="PRO_5045436688" description="Peptidase A1 domain-containing protein" evidence="4">
    <location>
        <begin position="20"/>
        <end position="499"/>
    </location>
</feature>
<evidence type="ECO:0000313" key="7">
    <source>
        <dbReference type="Proteomes" id="UP001642405"/>
    </source>
</evidence>
<keyword evidence="2 3" id="KW-0064">Aspartyl protease</keyword>
<keyword evidence="3" id="KW-0645">Protease</keyword>
<dbReference type="PROSITE" id="PS00141">
    <property type="entry name" value="ASP_PROTEASE"/>
    <property type="match status" value="1"/>
</dbReference>
<evidence type="ECO:0000259" key="5">
    <source>
        <dbReference type="PROSITE" id="PS51767"/>
    </source>
</evidence>
<protein>
    <recommendedName>
        <fullName evidence="5">Peptidase A1 domain-containing protein</fullName>
    </recommendedName>
</protein>
<gene>
    <name evidence="6" type="ORF">SCUCBS95973_001967</name>
</gene>
<dbReference type="InterPro" id="IPR033121">
    <property type="entry name" value="PEPTIDASE_A1"/>
</dbReference>
<comment type="similarity">
    <text evidence="1 3">Belongs to the peptidase A1 family.</text>
</comment>
<evidence type="ECO:0000256" key="3">
    <source>
        <dbReference type="RuleBase" id="RU000454"/>
    </source>
</evidence>